<dbReference type="Proteomes" id="UP000815677">
    <property type="component" value="Unassembled WGS sequence"/>
</dbReference>
<accession>A0ABQ0LST0</accession>
<keyword evidence="2" id="KW-1185">Reference proteome</keyword>
<reference evidence="1" key="1">
    <citation type="submission" date="2014-09" db="EMBL/GenBank/DDBJ databases">
        <title>Genome sequence of the luminous mushroom Mycena chlorophos for searching fungal bioluminescence genes.</title>
        <authorList>
            <person name="Tanaka Y."/>
            <person name="Kasuga D."/>
            <person name="Oba Y."/>
            <person name="Hase S."/>
            <person name="Sato K."/>
            <person name="Oba Y."/>
            <person name="Sakakibara Y."/>
        </authorList>
    </citation>
    <scope>NUCLEOTIDE SEQUENCE</scope>
</reference>
<organism evidence="1 2">
    <name type="scientific">Mycena chlorophos</name>
    <name type="common">Agaric fungus</name>
    <name type="synonym">Agaricus chlorophos</name>
    <dbReference type="NCBI Taxonomy" id="658473"/>
    <lineage>
        <taxon>Eukaryota</taxon>
        <taxon>Fungi</taxon>
        <taxon>Dikarya</taxon>
        <taxon>Basidiomycota</taxon>
        <taxon>Agaricomycotina</taxon>
        <taxon>Agaricomycetes</taxon>
        <taxon>Agaricomycetidae</taxon>
        <taxon>Agaricales</taxon>
        <taxon>Marasmiineae</taxon>
        <taxon>Mycenaceae</taxon>
        <taxon>Mycena</taxon>
    </lineage>
</organism>
<dbReference type="EMBL" id="DF848493">
    <property type="protein sequence ID" value="GAT54106.1"/>
    <property type="molecule type" value="Genomic_DNA"/>
</dbReference>
<evidence type="ECO:0000313" key="2">
    <source>
        <dbReference type="Proteomes" id="UP000815677"/>
    </source>
</evidence>
<evidence type="ECO:0000313" key="1">
    <source>
        <dbReference type="EMBL" id="GAT54106.1"/>
    </source>
</evidence>
<sequence length="127" mass="13747">MRPSPARLARQLPKPLKTKVQVFRGVVQESAPTPRVVRRANILANGGSILPAPVPQAVDAKPPTLLETLMAKQRAAPESWPPNLRIEPTISRAIVNEPYITLIYMPLCCNPTRTSGSPGQSSAPACY</sequence>
<gene>
    <name evidence="1" type="ORF">MCHLO_10985</name>
</gene>
<proteinExistence type="predicted"/>
<protein>
    <submittedName>
        <fullName evidence="1">Uncharacterized protein</fullName>
    </submittedName>
</protein>
<name>A0ABQ0LST0_MYCCL</name>